<evidence type="ECO:0000313" key="3">
    <source>
        <dbReference type="Ensembl" id="ENSSFAP00005016708.1"/>
    </source>
</evidence>
<dbReference type="GeneID" id="115382215"/>
<dbReference type="OrthoDB" id="5989533at2759"/>
<reference evidence="3" key="2">
    <citation type="submission" date="2025-08" db="UniProtKB">
        <authorList>
            <consortium name="Ensembl"/>
        </authorList>
    </citation>
    <scope>IDENTIFICATION</scope>
</reference>
<accession>A0A672GCZ6</accession>
<reference evidence="3" key="1">
    <citation type="submission" date="2019-06" db="EMBL/GenBank/DDBJ databases">
        <authorList>
            <consortium name="Wellcome Sanger Institute Data Sharing"/>
        </authorList>
    </citation>
    <scope>NUCLEOTIDE SEQUENCE [LARGE SCALE GENOMIC DNA]</scope>
</reference>
<sequence length="454" mass="52340">MSSVQALRELIKEQLAAAAGEIFTVVEQTLLRYEEEIDRQKRLLELSWKPQTQPHTAEQQQHHDCREEQISCCLELKDPELLLIKEELSEPDPPLIREEPEEPDPPLIKEELSEPDPPLIREEPEEPDPPLIREELSEPDPPLIREELSEPEPPLITEEPEEPEPPLIKEEPAEPEAPLIKEELEDTEGKLRTSISELSRQMAQVGQKLEEKLEQAFVTSELTERRLKERIAALEARLHGFANGHGIKRKRRAHSPKIADTVRRLYNSEENVMRYEPDQRLGSPHNEAVTLYLVQTLAASPHLKDVDRDAILSACKTYFETLRRNFHYSQPDMADQVEAIKSSARSRQRRRRLLDSRKTVLAPEEIELWEGVTMDMMSDEEDGSIDGVCGWIVRPPSFRSRELSDLCASLQARLEADVKYTASHRRRLQSGQPSDRMKPSRYDSEAAKRHFKPE</sequence>
<dbReference type="Proteomes" id="UP000472267">
    <property type="component" value="Chromosome 23"/>
</dbReference>
<gene>
    <name evidence="3" type="primary">c23h14orf93</name>
</gene>
<keyword evidence="4" id="KW-1185">Reference proteome</keyword>
<feature type="compositionally biased region" description="Basic and acidic residues" evidence="2">
    <location>
        <begin position="435"/>
        <end position="454"/>
    </location>
</feature>
<evidence type="ECO:0000256" key="2">
    <source>
        <dbReference type="SAM" id="MobiDB-lite"/>
    </source>
</evidence>
<protein>
    <submittedName>
        <fullName evidence="3">Uncharacterized protein</fullName>
    </submittedName>
</protein>
<feature type="region of interest" description="Disordered" evidence="2">
    <location>
        <begin position="84"/>
        <end position="180"/>
    </location>
</feature>
<feature type="region of interest" description="Disordered" evidence="2">
    <location>
        <begin position="422"/>
        <end position="454"/>
    </location>
</feature>
<evidence type="ECO:0000256" key="1">
    <source>
        <dbReference type="SAM" id="Coils"/>
    </source>
</evidence>
<reference evidence="3" key="3">
    <citation type="submission" date="2025-09" db="UniProtKB">
        <authorList>
            <consortium name="Ensembl"/>
        </authorList>
    </citation>
    <scope>IDENTIFICATION</scope>
</reference>
<organism evidence="3 4">
    <name type="scientific">Salarias fasciatus</name>
    <name type="common">Jewelled blenny</name>
    <name type="synonym">Blennius fasciatus</name>
    <dbReference type="NCBI Taxonomy" id="181472"/>
    <lineage>
        <taxon>Eukaryota</taxon>
        <taxon>Metazoa</taxon>
        <taxon>Chordata</taxon>
        <taxon>Craniata</taxon>
        <taxon>Vertebrata</taxon>
        <taxon>Euteleostomi</taxon>
        <taxon>Actinopterygii</taxon>
        <taxon>Neopterygii</taxon>
        <taxon>Teleostei</taxon>
        <taxon>Neoteleostei</taxon>
        <taxon>Acanthomorphata</taxon>
        <taxon>Ovalentaria</taxon>
        <taxon>Blenniimorphae</taxon>
        <taxon>Blenniiformes</taxon>
        <taxon>Blennioidei</taxon>
        <taxon>Blenniidae</taxon>
        <taxon>Salariinae</taxon>
        <taxon>Salarias</taxon>
    </lineage>
</organism>
<keyword evidence="1" id="KW-0175">Coiled coil</keyword>
<dbReference type="InParanoid" id="A0A672GCZ6"/>
<evidence type="ECO:0000313" key="4">
    <source>
        <dbReference type="Proteomes" id="UP000472267"/>
    </source>
</evidence>
<dbReference type="PANTHER" id="PTHR14375:SF2">
    <property type="entry name" value="SIMILAR TO RIKEN CDNA 4931414P19"/>
    <property type="match status" value="1"/>
</dbReference>
<dbReference type="RefSeq" id="XP_029939779.1">
    <property type="nucleotide sequence ID" value="XM_030083919.1"/>
</dbReference>
<dbReference type="AlphaFoldDB" id="A0A672GCZ6"/>
<proteinExistence type="predicted"/>
<feature type="coiled-coil region" evidence="1">
    <location>
        <begin position="181"/>
        <end position="215"/>
    </location>
</feature>
<dbReference type="Pfam" id="PF15394">
    <property type="entry name" value="DUF4616"/>
    <property type="match status" value="1"/>
</dbReference>
<dbReference type="Ensembl" id="ENSSFAT00005017363.1">
    <property type="protein sequence ID" value="ENSSFAP00005016708.1"/>
    <property type="gene ID" value="ENSSFAG00005008850.1"/>
</dbReference>
<dbReference type="PANTHER" id="PTHR14375">
    <property type="entry name" value="SIMILAR TO RIKEN CDNA 4931414P19"/>
    <property type="match status" value="1"/>
</dbReference>
<name>A0A672GCZ6_SALFA</name>
<dbReference type="InterPro" id="IPR028101">
    <property type="entry name" value="DUF4616"/>
</dbReference>